<keyword evidence="1" id="KW-1133">Transmembrane helix</keyword>
<organism evidence="3 4">
    <name type="scientific">Actibacterium lipolyticum</name>
    <dbReference type="NCBI Taxonomy" id="1524263"/>
    <lineage>
        <taxon>Bacteria</taxon>
        <taxon>Pseudomonadati</taxon>
        <taxon>Pseudomonadota</taxon>
        <taxon>Alphaproteobacteria</taxon>
        <taxon>Rhodobacterales</taxon>
        <taxon>Roseobacteraceae</taxon>
        <taxon>Actibacterium</taxon>
    </lineage>
</organism>
<evidence type="ECO:0000256" key="1">
    <source>
        <dbReference type="SAM" id="Phobius"/>
    </source>
</evidence>
<keyword evidence="4" id="KW-1185">Reference proteome</keyword>
<dbReference type="Pfam" id="PF07811">
    <property type="entry name" value="TadE"/>
    <property type="match status" value="1"/>
</dbReference>
<evidence type="ECO:0000313" key="3">
    <source>
        <dbReference type="EMBL" id="SMX33381.1"/>
    </source>
</evidence>
<sequence>MNRLQSLSGRFAGAVRRFRKSEDGLATMEFVILFPVFITIWISAFELAMLMTRQMFLERAVDITVRNVRLGNWADVSADTVRDSICENVGSMMGDCEGNIMLDMRAISRNTWAVPDPGAKCRDRTTEVQPVTKFEEGAENEMVILRACVLVDPFFPGTQLALILVQNTGEGFAHIATSGFVNEPGAGSNS</sequence>
<feature type="transmembrane region" description="Helical" evidence="1">
    <location>
        <begin position="30"/>
        <end position="50"/>
    </location>
</feature>
<protein>
    <submittedName>
        <fullName evidence="3">TadE-like protein</fullName>
    </submittedName>
</protein>
<accession>A0A238JRV0</accession>
<reference evidence="4" key="1">
    <citation type="submission" date="2017-05" db="EMBL/GenBank/DDBJ databases">
        <authorList>
            <person name="Rodrigo-Torres L."/>
            <person name="Arahal R. D."/>
            <person name="Lucena T."/>
        </authorList>
    </citation>
    <scope>NUCLEOTIDE SEQUENCE [LARGE SCALE GENOMIC DNA]</scope>
    <source>
        <strain evidence="4">CECT 8621</strain>
    </source>
</reference>
<dbReference type="RefSeq" id="WP_093966184.1">
    <property type="nucleotide sequence ID" value="NZ_FXYE01000001.1"/>
</dbReference>
<dbReference type="AlphaFoldDB" id="A0A238JRV0"/>
<dbReference type="EMBL" id="FXYE01000001">
    <property type="protein sequence ID" value="SMX33381.1"/>
    <property type="molecule type" value="Genomic_DNA"/>
</dbReference>
<gene>
    <name evidence="3" type="ORF">COL8621_01012</name>
</gene>
<name>A0A238JRV0_9RHOB</name>
<dbReference type="Proteomes" id="UP000202922">
    <property type="component" value="Unassembled WGS sequence"/>
</dbReference>
<keyword evidence="1" id="KW-0812">Transmembrane</keyword>
<keyword evidence="1" id="KW-0472">Membrane</keyword>
<feature type="domain" description="TadE-like" evidence="2">
    <location>
        <begin position="24"/>
        <end position="66"/>
    </location>
</feature>
<evidence type="ECO:0000313" key="4">
    <source>
        <dbReference type="Proteomes" id="UP000202922"/>
    </source>
</evidence>
<evidence type="ECO:0000259" key="2">
    <source>
        <dbReference type="Pfam" id="PF07811"/>
    </source>
</evidence>
<dbReference type="OrthoDB" id="7907064at2"/>
<dbReference type="InterPro" id="IPR012495">
    <property type="entry name" value="TadE-like_dom"/>
</dbReference>
<proteinExistence type="predicted"/>